<organism evidence="5 6">
    <name type="scientific">Halocaridina rubra</name>
    <name type="common">Hawaiian red shrimp</name>
    <dbReference type="NCBI Taxonomy" id="373956"/>
    <lineage>
        <taxon>Eukaryota</taxon>
        <taxon>Metazoa</taxon>
        <taxon>Ecdysozoa</taxon>
        <taxon>Arthropoda</taxon>
        <taxon>Crustacea</taxon>
        <taxon>Multicrustacea</taxon>
        <taxon>Malacostraca</taxon>
        <taxon>Eumalacostraca</taxon>
        <taxon>Eucarida</taxon>
        <taxon>Decapoda</taxon>
        <taxon>Pleocyemata</taxon>
        <taxon>Caridea</taxon>
        <taxon>Atyoidea</taxon>
        <taxon>Atyidae</taxon>
        <taxon>Halocaridina</taxon>
    </lineage>
</organism>
<dbReference type="SMART" id="SM01169">
    <property type="entry name" value="DUF1943"/>
    <property type="match status" value="1"/>
</dbReference>
<dbReference type="Proteomes" id="UP001381693">
    <property type="component" value="Unassembled WGS sequence"/>
</dbReference>
<dbReference type="PANTHER" id="PTHR23345:SF15">
    <property type="entry name" value="VITELLOGENIN 1-RELATED"/>
    <property type="match status" value="1"/>
</dbReference>
<dbReference type="GO" id="GO:0045735">
    <property type="term" value="F:nutrient reservoir activity"/>
    <property type="evidence" value="ECO:0007669"/>
    <property type="project" value="UniProtKB-KW"/>
</dbReference>
<dbReference type="SUPFAM" id="SSF56968">
    <property type="entry name" value="Lipovitellin-phosvitin complex, beta-sheet shell regions"/>
    <property type="match status" value="1"/>
</dbReference>
<sequence length="903" mass="102395">GHRDRKVSIRMDLAGAVLSAEKRNSNITDISDQIEKIMAQFFDDATPIETRPYAFASLLDLMAKIQSYDDIREMWESTEKDKNRRQLITDVLLLCENQHCINLVIDLAQESPEVMTAGKVRTWLASSHFFTRIEPESVNITMELASDMPDMSSEVLMAVSTMVYRLCQQDPNNCREYARPLLEYVREAVEDSCGVMSMEEKEKEEIRTVFHAVANAGVLPYKNFPKKCFNKKVSSDLRVAAIQSFRRIGCPHDANSLWKILEDSKDEVEVRLAAYVALIPCAVHENRFFSRIEHLLKEEEVNQVGSYIWTHILNLVEQPAASSFHQELSRLAAHHTLQAKFSTNAFRSSRNYRYAHFTELTNMGGSVESNVIFTPNSYIPQHASVNLTLDILEKSINVFEMGGHFQGLEDYVERLFGRDGYFKHESIQTLLEHLRPKRDIREDKLTEFQRLYDKRYPRKEMSDEEEDEAKSRASLYFRIFGNEVFYVDNFVKTNPLQVLQHILKELTTPKSFKVIDQEYVSSTHLGFPLKLKLNATSSVTNNFTSSFEKKDDKHMVYEGKISASIAFAFDTTLAVDGYGAQSGLRHSSSRVIHTDFGGKLESKANLPLGFQLDLPKSDIAKVSSSVKVALFKNAEQKWQDEWPNVQVENSEYCSSELVGKLFGVKACSTSSSGSHTVGSEAFTGPPYKSEFNIAKTDDFKYYQFYYKKERDIFEAIFEAPGSVPRKIHFLVNLGSEGEGGYIVIRGIGYSLEGQYQNSEAVKELSLKYIKDSITQGGIEMSLKNITESIGYKYIPEFMLTIGPDVYSAMGNFAVRGQDVTGLRCSWELEGAHDKIEDRLNVGQSFGSVSGNLNLDDEKLAFQLHSEYGTERTDAHSLSLTLEAENKIEFGKKSSLGHFSIEVS</sequence>
<evidence type="ECO:0000256" key="2">
    <source>
        <dbReference type="ARBA" id="ARBA00023180"/>
    </source>
</evidence>
<dbReference type="PROSITE" id="PS51211">
    <property type="entry name" value="VITELLOGENIN"/>
    <property type="match status" value="1"/>
</dbReference>
<dbReference type="InterPro" id="IPR015255">
    <property type="entry name" value="Vitellinogen_open_b-sht"/>
</dbReference>
<keyword evidence="1" id="KW-1015">Disulfide bond</keyword>
<feature type="non-terminal residue" evidence="5">
    <location>
        <position position="1"/>
    </location>
</feature>
<dbReference type="AlphaFoldDB" id="A0AAN8XVN1"/>
<accession>A0AAN8XVN1</accession>
<evidence type="ECO:0000256" key="1">
    <source>
        <dbReference type="ARBA" id="ARBA00023157"/>
    </source>
</evidence>
<evidence type="ECO:0000259" key="4">
    <source>
        <dbReference type="PROSITE" id="PS51211"/>
    </source>
</evidence>
<dbReference type="InterPro" id="IPR015819">
    <property type="entry name" value="Lipid_transp_b-sht_shell"/>
</dbReference>
<dbReference type="EMBL" id="JAXCGZ010001888">
    <property type="protein sequence ID" value="KAK7085189.1"/>
    <property type="molecule type" value="Genomic_DNA"/>
</dbReference>
<dbReference type="InterPro" id="IPR011030">
    <property type="entry name" value="Lipovitellin_superhlx_dom"/>
</dbReference>
<name>A0AAN8XVN1_HALRR</name>
<dbReference type="GO" id="GO:0005319">
    <property type="term" value="F:lipid transporter activity"/>
    <property type="evidence" value="ECO:0007669"/>
    <property type="project" value="InterPro"/>
</dbReference>
<dbReference type="InterPro" id="IPR015817">
    <property type="entry name" value="Vitellinogen_open_b-sht_sub1"/>
</dbReference>
<dbReference type="Pfam" id="PF01347">
    <property type="entry name" value="Vitellogenin_N"/>
    <property type="match status" value="1"/>
</dbReference>
<keyword evidence="2" id="KW-0325">Glycoprotein</keyword>
<dbReference type="InterPro" id="IPR050733">
    <property type="entry name" value="Vitellogenin/Apolipophorin"/>
</dbReference>
<comment type="caution">
    <text evidence="3">Lacks conserved residue(s) required for the propagation of feature annotation.</text>
</comment>
<dbReference type="PANTHER" id="PTHR23345">
    <property type="entry name" value="VITELLOGENIN-RELATED"/>
    <property type="match status" value="1"/>
</dbReference>
<dbReference type="Gene3D" id="1.25.10.20">
    <property type="entry name" value="Vitellinogen, superhelical"/>
    <property type="match status" value="1"/>
</dbReference>
<proteinExistence type="predicted"/>
<dbReference type="Pfam" id="PF09172">
    <property type="entry name" value="Vit_open_b-sht"/>
    <property type="match status" value="1"/>
</dbReference>
<feature type="domain" description="Vitellogenin" evidence="4">
    <location>
        <begin position="1"/>
        <end position="383"/>
    </location>
</feature>
<dbReference type="SUPFAM" id="SSF48431">
    <property type="entry name" value="Lipovitellin-phosvitin complex, superhelical domain"/>
    <property type="match status" value="1"/>
</dbReference>
<evidence type="ECO:0000256" key="3">
    <source>
        <dbReference type="PROSITE-ProRule" id="PRU00557"/>
    </source>
</evidence>
<comment type="caution">
    <text evidence="5">The sequence shown here is derived from an EMBL/GenBank/DDBJ whole genome shotgun (WGS) entry which is preliminary data.</text>
</comment>
<keyword evidence="6" id="KW-1185">Reference proteome</keyword>
<dbReference type="InterPro" id="IPR001747">
    <property type="entry name" value="Vitellogenin_N"/>
</dbReference>
<gene>
    <name evidence="5" type="ORF">SK128_008227</name>
</gene>
<protein>
    <recommendedName>
        <fullName evidence="4">Vitellogenin domain-containing protein</fullName>
    </recommendedName>
</protein>
<reference evidence="5 6" key="1">
    <citation type="submission" date="2023-11" db="EMBL/GenBank/DDBJ databases">
        <title>Halocaridina rubra genome assembly.</title>
        <authorList>
            <person name="Smith C."/>
        </authorList>
    </citation>
    <scope>NUCLEOTIDE SEQUENCE [LARGE SCALE GENOMIC DNA]</scope>
    <source>
        <strain evidence="5">EP-1</strain>
        <tissue evidence="5">Whole</tissue>
    </source>
</reference>
<evidence type="ECO:0000313" key="5">
    <source>
        <dbReference type="EMBL" id="KAK7085189.1"/>
    </source>
</evidence>
<evidence type="ECO:0000313" key="6">
    <source>
        <dbReference type="Proteomes" id="UP001381693"/>
    </source>
</evidence>
<dbReference type="Gene3D" id="2.20.50.20">
    <property type="entry name" value="Lipovitellin. Chain A, domain 3"/>
    <property type="match status" value="1"/>
</dbReference>